<dbReference type="Pfam" id="PF17963">
    <property type="entry name" value="Big_9"/>
    <property type="match status" value="1"/>
</dbReference>
<name>A0A3A1NC56_9FLAO</name>
<reference evidence="2 3" key="1">
    <citation type="submission" date="2018-08" db="EMBL/GenBank/DDBJ databases">
        <title>Proposal of Muricauda 72 sp.nov. and Muricauda NH166 sp.nov., isolated from seawater.</title>
        <authorList>
            <person name="Cheng H."/>
            <person name="Wu Y.-H."/>
            <person name="Guo L.-L."/>
            <person name="Xu X.-W."/>
        </authorList>
    </citation>
    <scope>NUCLEOTIDE SEQUENCE [LARGE SCALE GENOMIC DNA]</scope>
    <source>
        <strain evidence="2 3">KCTC 22173</strain>
    </source>
</reference>
<keyword evidence="3" id="KW-1185">Reference proteome</keyword>
<sequence length="226" mass="23643">TEDGTDPLDPCDYNPESITLPQSADWEALDCDDDGNPNETDPDPLTANANDDFGSTPATTEVTINILENDDYLPNNAANNVGVTNLSRIGGDATGVVTFDDETGFVNYTPVASESNSTVTIIYQVCNVLPDPSVCASATIYIEVGANTLDAINDAYTTETGEGGVIPDSNVLSNDIYNGEPVAPVDVILSSTPTDQLIINEDGSVSVVPGTEAGTYTIDYTICDSA</sequence>
<feature type="region of interest" description="Disordered" evidence="1">
    <location>
        <begin position="1"/>
        <end position="56"/>
    </location>
</feature>
<feature type="non-terminal residue" evidence="2">
    <location>
        <position position="226"/>
    </location>
</feature>
<feature type="compositionally biased region" description="Acidic residues" evidence="1">
    <location>
        <begin position="27"/>
        <end position="42"/>
    </location>
</feature>
<accession>A0A3A1NC56</accession>
<feature type="non-terminal residue" evidence="2">
    <location>
        <position position="1"/>
    </location>
</feature>
<evidence type="ECO:0000256" key="1">
    <source>
        <dbReference type="SAM" id="MobiDB-lite"/>
    </source>
</evidence>
<dbReference type="EMBL" id="QXFH01000010">
    <property type="protein sequence ID" value="RIV37913.1"/>
    <property type="molecule type" value="Genomic_DNA"/>
</dbReference>
<protein>
    <recommendedName>
        <fullName evidence="4">Gliding motility-associated C-terminal domain-containing protein</fullName>
    </recommendedName>
</protein>
<proteinExistence type="predicted"/>
<evidence type="ECO:0008006" key="4">
    <source>
        <dbReference type="Google" id="ProtNLM"/>
    </source>
</evidence>
<gene>
    <name evidence="2" type="ORF">D2V08_01000</name>
</gene>
<organism evidence="2 3">
    <name type="scientific">Flagellimonas lutimaris</name>
    <dbReference type="NCBI Taxonomy" id="475082"/>
    <lineage>
        <taxon>Bacteria</taxon>
        <taxon>Pseudomonadati</taxon>
        <taxon>Bacteroidota</taxon>
        <taxon>Flavobacteriia</taxon>
        <taxon>Flavobacteriales</taxon>
        <taxon>Flavobacteriaceae</taxon>
        <taxon>Flagellimonas</taxon>
    </lineage>
</organism>
<comment type="caution">
    <text evidence="2">The sequence shown here is derived from an EMBL/GenBank/DDBJ whole genome shotgun (WGS) entry which is preliminary data.</text>
</comment>
<evidence type="ECO:0000313" key="2">
    <source>
        <dbReference type="EMBL" id="RIV37913.1"/>
    </source>
</evidence>
<evidence type="ECO:0000313" key="3">
    <source>
        <dbReference type="Proteomes" id="UP000266067"/>
    </source>
</evidence>
<dbReference type="AlphaFoldDB" id="A0A3A1NC56"/>
<dbReference type="Proteomes" id="UP000266067">
    <property type="component" value="Unassembled WGS sequence"/>
</dbReference>